<dbReference type="EMBL" id="BAABJR010000009">
    <property type="protein sequence ID" value="GAA5210764.1"/>
    <property type="molecule type" value="Genomic_DNA"/>
</dbReference>
<dbReference type="Proteomes" id="UP001499878">
    <property type="component" value="Unassembled WGS sequence"/>
</dbReference>
<evidence type="ECO:0000313" key="7">
    <source>
        <dbReference type="EMBL" id="GAA5210764.1"/>
    </source>
</evidence>
<evidence type="ECO:0000256" key="3">
    <source>
        <dbReference type="ARBA" id="ARBA00023027"/>
    </source>
</evidence>
<dbReference type="InterPro" id="IPR016162">
    <property type="entry name" value="Ald_DH_N"/>
</dbReference>
<accession>A0ABP9T6W8</accession>
<evidence type="ECO:0000256" key="5">
    <source>
        <dbReference type="RuleBase" id="RU003345"/>
    </source>
</evidence>
<dbReference type="InterPro" id="IPR016163">
    <property type="entry name" value="Ald_DH_C"/>
</dbReference>
<dbReference type="RefSeq" id="WP_345632163.1">
    <property type="nucleotide sequence ID" value="NZ_BAABJR010000009.1"/>
</dbReference>
<dbReference type="PANTHER" id="PTHR42986:SF1">
    <property type="entry name" value="BENZALDEHYDE DEHYDROGENASE YFMT"/>
    <property type="match status" value="1"/>
</dbReference>
<evidence type="ECO:0000256" key="2">
    <source>
        <dbReference type="ARBA" id="ARBA00023002"/>
    </source>
</evidence>
<proteinExistence type="inferred from homology"/>
<dbReference type="Pfam" id="PF00171">
    <property type="entry name" value="Aldedh"/>
    <property type="match status" value="1"/>
</dbReference>
<feature type="active site" evidence="4">
    <location>
        <position position="253"/>
    </location>
</feature>
<comment type="caution">
    <text evidence="7">The sequence shown here is derived from an EMBL/GenBank/DDBJ whole genome shotgun (WGS) entry which is preliminary data.</text>
</comment>
<keyword evidence="3" id="KW-0520">NAD</keyword>
<evidence type="ECO:0000259" key="6">
    <source>
        <dbReference type="Pfam" id="PF00171"/>
    </source>
</evidence>
<evidence type="ECO:0000313" key="8">
    <source>
        <dbReference type="Proteomes" id="UP001499878"/>
    </source>
</evidence>
<dbReference type="PROSITE" id="PS00687">
    <property type="entry name" value="ALDEHYDE_DEHYDR_GLU"/>
    <property type="match status" value="1"/>
</dbReference>
<keyword evidence="8" id="KW-1185">Reference proteome</keyword>
<dbReference type="SUPFAM" id="SSF53720">
    <property type="entry name" value="ALDH-like"/>
    <property type="match status" value="1"/>
</dbReference>
<dbReference type="InterPro" id="IPR016161">
    <property type="entry name" value="Ald_DH/histidinol_DH"/>
</dbReference>
<evidence type="ECO:0000256" key="1">
    <source>
        <dbReference type="ARBA" id="ARBA00009986"/>
    </source>
</evidence>
<name>A0ABP9T6W8_9ACTN</name>
<reference evidence="8" key="1">
    <citation type="journal article" date="2019" name="Int. J. Syst. Evol. Microbiol.">
        <title>The Global Catalogue of Microorganisms (GCM) 10K type strain sequencing project: providing services to taxonomists for standard genome sequencing and annotation.</title>
        <authorList>
            <consortium name="The Broad Institute Genomics Platform"/>
            <consortium name="The Broad Institute Genome Sequencing Center for Infectious Disease"/>
            <person name="Wu L."/>
            <person name="Ma J."/>
        </authorList>
    </citation>
    <scope>NUCLEOTIDE SEQUENCE [LARGE SCALE GENOMIC DNA]</scope>
    <source>
        <strain evidence="8">JCM 18306</strain>
    </source>
</reference>
<dbReference type="Gene3D" id="3.40.605.10">
    <property type="entry name" value="Aldehyde Dehydrogenase, Chain A, domain 1"/>
    <property type="match status" value="1"/>
</dbReference>
<evidence type="ECO:0000256" key="4">
    <source>
        <dbReference type="PROSITE-ProRule" id="PRU10007"/>
    </source>
</evidence>
<dbReference type="InterPro" id="IPR015590">
    <property type="entry name" value="Aldehyde_DH_dom"/>
</dbReference>
<dbReference type="Gene3D" id="3.40.309.10">
    <property type="entry name" value="Aldehyde Dehydrogenase, Chain A, domain 2"/>
    <property type="match status" value="1"/>
</dbReference>
<dbReference type="PANTHER" id="PTHR42986">
    <property type="entry name" value="BENZALDEHYDE DEHYDROGENASE YFMT"/>
    <property type="match status" value="1"/>
</dbReference>
<protein>
    <submittedName>
        <fullName evidence="7">Aldehyde dehydrogenase</fullName>
    </submittedName>
</protein>
<dbReference type="InterPro" id="IPR029510">
    <property type="entry name" value="Ald_DH_CS_GLU"/>
</dbReference>
<gene>
    <name evidence="7" type="ORF">GCM10023323_39700</name>
</gene>
<sequence length="485" mass="50767">MASETQLLLIGGEPVAAASGQIYEKTSALTGRLVSVASAGGPDDVDRAVASASQAFSTWSNMPAEDRAAMLRRASEILNSRSAQIATTMTEEIGATHGWGMFNCMLAAGILTAAADLSTQVRDETLVSGIPGLQARAVRRPKGVVAAIAPWNAPVILGTRAVAAPLALGNTVVFKASEECPRTHAAIVQALIDAGAPYGTVNLITNRPEDGPAVVERLIDHPDVRHVNFTGSSHVGRLIAVRAAQNLKPTLLELGGKAPFVVCEDADLDEAASAASFGAFMNSGQICMSTERVIVNADVAERFADLLASRAGTLTLGDPTDPTTAVGPVVSLAAAARLEELIADAVKRGARVLVGGRVNGLMVEPTVLVGVTPAMRLYREESFGPVVTVTAVVDDEEAIRLANDTEYGLSAAVFSRDVQRAEAIAARIDSGICHINGATVHDEPHVPFGGIKDSGWGRFGGTYAIDEFMDVRWVTSQDGSRHYPI</sequence>
<keyword evidence="2 5" id="KW-0560">Oxidoreductase</keyword>
<feature type="domain" description="Aldehyde dehydrogenase" evidence="6">
    <location>
        <begin position="19"/>
        <end position="474"/>
    </location>
</feature>
<comment type="similarity">
    <text evidence="1 5">Belongs to the aldehyde dehydrogenase family.</text>
</comment>
<organism evidence="7 8">
    <name type="scientific">Streptomyces thinghirensis</name>
    <dbReference type="NCBI Taxonomy" id="551547"/>
    <lineage>
        <taxon>Bacteria</taxon>
        <taxon>Bacillati</taxon>
        <taxon>Actinomycetota</taxon>
        <taxon>Actinomycetes</taxon>
        <taxon>Kitasatosporales</taxon>
        <taxon>Streptomycetaceae</taxon>
        <taxon>Streptomyces</taxon>
    </lineage>
</organism>